<protein>
    <submittedName>
        <fullName evidence="2">Uncharacterized protein</fullName>
    </submittedName>
</protein>
<dbReference type="EMBL" id="JAFLCK010000011">
    <property type="protein sequence ID" value="MBN8660501.1"/>
    <property type="molecule type" value="Genomic_DNA"/>
</dbReference>
<evidence type="ECO:0000313" key="3">
    <source>
        <dbReference type="Proteomes" id="UP000664277"/>
    </source>
</evidence>
<feature type="region of interest" description="Disordered" evidence="1">
    <location>
        <begin position="38"/>
        <end position="169"/>
    </location>
</feature>
<comment type="caution">
    <text evidence="2">The sequence shown here is derived from an EMBL/GenBank/DDBJ whole genome shotgun (WGS) entry which is preliminary data.</text>
</comment>
<reference evidence="2" key="1">
    <citation type="submission" date="2021-02" db="EMBL/GenBank/DDBJ databases">
        <title>Genome-Resolved Metagenomics of a Microbial Community Performing Photosynthetic Biological Nutrient Removal.</title>
        <authorList>
            <person name="Mcdaniel E.A."/>
        </authorList>
    </citation>
    <scope>NUCLEOTIDE SEQUENCE</scope>
    <source>
        <strain evidence="2">UWPOB_OBS1</strain>
    </source>
</reference>
<dbReference type="Proteomes" id="UP000664277">
    <property type="component" value="Unassembled WGS sequence"/>
</dbReference>
<gene>
    <name evidence="2" type="ORF">J0M35_09080</name>
</gene>
<feature type="compositionally biased region" description="Basic and acidic residues" evidence="1">
    <location>
        <begin position="69"/>
        <end position="87"/>
    </location>
</feature>
<proteinExistence type="predicted"/>
<feature type="compositionally biased region" description="Low complexity" evidence="1">
    <location>
        <begin position="43"/>
        <end position="65"/>
    </location>
</feature>
<evidence type="ECO:0000256" key="1">
    <source>
        <dbReference type="SAM" id="MobiDB-lite"/>
    </source>
</evidence>
<organism evidence="2 3">
    <name type="scientific">Candidatus Obscuribacter phosphatis</name>
    <dbReference type="NCBI Taxonomy" id="1906157"/>
    <lineage>
        <taxon>Bacteria</taxon>
        <taxon>Bacillati</taxon>
        <taxon>Candidatus Melainabacteria</taxon>
        <taxon>Candidatus Obscuribacterales</taxon>
        <taxon>Candidatus Obscuribacteraceae</taxon>
        <taxon>Candidatus Obscuribacter</taxon>
    </lineage>
</organism>
<accession>A0A8J7TM00</accession>
<evidence type="ECO:0000313" key="2">
    <source>
        <dbReference type="EMBL" id="MBN8660501.1"/>
    </source>
</evidence>
<name>A0A8J7TM00_9BACT</name>
<sequence length="169" mass="17485">MKAKALFITCLMTVDAFFIGFAYSFNTHPVLIEDPSLPAKQVSKSSNRSASSSGTTESGSAKSAGPNKSKLEKADLAKSKLVKKDGGKAPAGAAVQEGKGLSQPASLSQKAKAKAEKGNSGKVEKKDKAGKKNLEKGKSPEKTGMLPESQTIGESSGLRKLPLGSFLSA</sequence>
<feature type="compositionally biased region" description="Basic and acidic residues" evidence="1">
    <location>
        <begin position="113"/>
        <end position="141"/>
    </location>
</feature>
<dbReference type="AlphaFoldDB" id="A0A8J7TM00"/>